<keyword evidence="3" id="KW-1185">Reference proteome</keyword>
<dbReference type="EMBL" id="VTPC01001515">
    <property type="protein sequence ID" value="KAF2901659.1"/>
    <property type="molecule type" value="Genomic_DNA"/>
</dbReference>
<feature type="region of interest" description="Disordered" evidence="1">
    <location>
        <begin position="84"/>
        <end position="112"/>
    </location>
</feature>
<evidence type="ECO:0000256" key="1">
    <source>
        <dbReference type="SAM" id="MobiDB-lite"/>
    </source>
</evidence>
<dbReference type="AlphaFoldDB" id="A0A8K0D9I5"/>
<sequence length="267" mass="30580">MSGLEIFGFKNAPEKPNLIQTQAEYAISIFKMKTENYFEVCSMNMNSKLRLKKDTIDQSLEEEHLIGKALRQVEVKISQPHIDLSAAAEDDTESSTASSDETTKTAHHSQVQQVASDVDLTTTYNLPRILKHSFSAHFLSTTEEKALMLISVFYNEDKNSENVLNDFQDWTDTMRIVDFTKNLLNFTENRSDLPRNIRDAAIILTPIDIMERRVRSQHPPPNSLDELRQSLIRVWEDIPQETIRSLIESMPRQCQATITSRGPNTSY</sequence>
<protein>
    <submittedName>
        <fullName evidence="2">Uncharacterized protein</fullName>
    </submittedName>
</protein>
<dbReference type="OrthoDB" id="10624117at2759"/>
<dbReference type="GO" id="GO:0003676">
    <property type="term" value="F:nucleic acid binding"/>
    <property type="evidence" value="ECO:0007669"/>
    <property type="project" value="InterPro"/>
</dbReference>
<accession>A0A8K0D9I5</accession>
<gene>
    <name evidence="2" type="ORF">ILUMI_04524</name>
</gene>
<reference evidence="2" key="1">
    <citation type="submission" date="2019-08" db="EMBL/GenBank/DDBJ databases">
        <title>The genome of the North American firefly Photinus pyralis.</title>
        <authorList>
            <consortium name="Photinus pyralis genome working group"/>
            <person name="Fallon T.R."/>
            <person name="Sander Lower S.E."/>
            <person name="Weng J.-K."/>
        </authorList>
    </citation>
    <scope>NUCLEOTIDE SEQUENCE</scope>
    <source>
        <strain evidence="2">TRF0915ILg1</strain>
        <tissue evidence="2">Whole body</tissue>
    </source>
</reference>
<comment type="caution">
    <text evidence="2">The sequence shown here is derived from an EMBL/GenBank/DDBJ whole genome shotgun (WGS) entry which is preliminary data.</text>
</comment>
<dbReference type="Gene3D" id="3.30.420.10">
    <property type="entry name" value="Ribonuclease H-like superfamily/Ribonuclease H"/>
    <property type="match status" value="1"/>
</dbReference>
<dbReference type="InterPro" id="IPR036397">
    <property type="entry name" value="RNaseH_sf"/>
</dbReference>
<organism evidence="2 3">
    <name type="scientific">Ignelater luminosus</name>
    <name type="common">Cucubano</name>
    <name type="synonym">Pyrophorus luminosus</name>
    <dbReference type="NCBI Taxonomy" id="2038154"/>
    <lineage>
        <taxon>Eukaryota</taxon>
        <taxon>Metazoa</taxon>
        <taxon>Ecdysozoa</taxon>
        <taxon>Arthropoda</taxon>
        <taxon>Hexapoda</taxon>
        <taxon>Insecta</taxon>
        <taxon>Pterygota</taxon>
        <taxon>Neoptera</taxon>
        <taxon>Endopterygota</taxon>
        <taxon>Coleoptera</taxon>
        <taxon>Polyphaga</taxon>
        <taxon>Elateriformia</taxon>
        <taxon>Elateroidea</taxon>
        <taxon>Elateridae</taxon>
        <taxon>Agrypninae</taxon>
        <taxon>Pyrophorini</taxon>
        <taxon>Ignelater</taxon>
    </lineage>
</organism>
<evidence type="ECO:0000313" key="2">
    <source>
        <dbReference type="EMBL" id="KAF2901659.1"/>
    </source>
</evidence>
<evidence type="ECO:0000313" key="3">
    <source>
        <dbReference type="Proteomes" id="UP000801492"/>
    </source>
</evidence>
<dbReference type="Proteomes" id="UP000801492">
    <property type="component" value="Unassembled WGS sequence"/>
</dbReference>
<name>A0A8K0D9I5_IGNLU</name>
<proteinExistence type="predicted"/>